<dbReference type="Gene3D" id="3.40.630.30">
    <property type="match status" value="2"/>
</dbReference>
<evidence type="ECO:0000313" key="3">
    <source>
        <dbReference type="Proteomes" id="UP000095300"/>
    </source>
</evidence>
<dbReference type="PANTHER" id="PTHR20958">
    <property type="entry name" value="GLYCINE N-ACYLTRANSFERASE-LIKE PROTEIN"/>
    <property type="match status" value="1"/>
</dbReference>
<dbReference type="PROSITE" id="PS51186">
    <property type="entry name" value="GNAT"/>
    <property type="match status" value="1"/>
</dbReference>
<reference evidence="3" key="1">
    <citation type="submission" date="2015-05" db="EMBL/GenBank/DDBJ databases">
        <authorList>
            <person name="Wilson R.K."/>
            <person name="Warren W.C."/>
            <person name="Olafson P."/>
        </authorList>
    </citation>
    <scope>NUCLEOTIDE SEQUENCE [LARGE SCALE GENOMIC DNA]</scope>
    <source>
        <strain evidence="3">USDA</strain>
    </source>
</reference>
<dbReference type="InterPro" id="IPR000182">
    <property type="entry name" value="GNAT_dom"/>
</dbReference>
<organism evidence="2 3">
    <name type="scientific">Stomoxys calcitrans</name>
    <name type="common">Stable fly</name>
    <name type="synonym">Conops calcitrans</name>
    <dbReference type="NCBI Taxonomy" id="35570"/>
    <lineage>
        <taxon>Eukaryota</taxon>
        <taxon>Metazoa</taxon>
        <taxon>Ecdysozoa</taxon>
        <taxon>Arthropoda</taxon>
        <taxon>Hexapoda</taxon>
        <taxon>Insecta</taxon>
        <taxon>Pterygota</taxon>
        <taxon>Neoptera</taxon>
        <taxon>Endopterygota</taxon>
        <taxon>Diptera</taxon>
        <taxon>Brachycera</taxon>
        <taxon>Muscomorpha</taxon>
        <taxon>Muscoidea</taxon>
        <taxon>Muscidae</taxon>
        <taxon>Stomoxys</taxon>
    </lineage>
</organism>
<sequence length="272" mass="31061">MQTKLIEIPFEKWPQLRNLYQHNKNRAISYNTIQTFIDWAKKDPNLPLKIYTPSREWEVDGTYVAAAPMIKQIFCNTLKDDYNILLTALNCFDNSHMVGGTPEHLMPAVEQHFLDSGLTKDQIMPTGTCWHHITREEALKFDTDLPENITTKGLSECHAEQVNRVWPHRSEGSVKFVKHLIKYNKSVGLFDGDKLVAWCLLLPLGSLGLLQVEESHRRIGLGKLAVKLMSKYLAENGVDITASVVFANVPSRSMFKQLGFTIIDNVYWTSKK</sequence>
<dbReference type="Pfam" id="PF08445">
    <property type="entry name" value="FR47"/>
    <property type="match status" value="1"/>
</dbReference>
<dbReference type="EnsemblMetazoa" id="SCAU015384-RA">
    <property type="protein sequence ID" value="SCAU015384-PA"/>
    <property type="gene ID" value="SCAU015384"/>
</dbReference>
<dbReference type="KEGG" id="scac:106082090"/>
<reference evidence="2" key="2">
    <citation type="submission" date="2020-05" db="UniProtKB">
        <authorList>
            <consortium name="EnsemblMetazoa"/>
        </authorList>
    </citation>
    <scope>IDENTIFICATION</scope>
    <source>
        <strain evidence="2">USDA</strain>
    </source>
</reference>
<dbReference type="Proteomes" id="UP000095300">
    <property type="component" value="Unassembled WGS sequence"/>
</dbReference>
<dbReference type="GO" id="GO:0016747">
    <property type="term" value="F:acyltransferase activity, transferring groups other than amino-acyl groups"/>
    <property type="evidence" value="ECO:0007669"/>
    <property type="project" value="InterPro"/>
</dbReference>
<keyword evidence="3" id="KW-1185">Reference proteome</keyword>
<evidence type="ECO:0000313" key="2">
    <source>
        <dbReference type="EnsemblMetazoa" id="SCAU015384-PA"/>
    </source>
</evidence>
<dbReference type="PANTHER" id="PTHR20958:SF10">
    <property type="entry name" value="GH05617P-RELATED"/>
    <property type="match status" value="1"/>
</dbReference>
<dbReference type="EnsemblMetazoa" id="SCAU006023-RA">
    <property type="protein sequence ID" value="SCAU006023-PA"/>
    <property type="gene ID" value="SCAU006023"/>
</dbReference>
<gene>
    <name evidence="2" type="primary">106092015</name>
</gene>
<evidence type="ECO:0000259" key="1">
    <source>
        <dbReference type="PROSITE" id="PS51186"/>
    </source>
</evidence>
<protein>
    <recommendedName>
        <fullName evidence="1">N-acetyltransferase domain-containing protein</fullName>
    </recommendedName>
</protein>
<feature type="domain" description="N-acetyltransferase" evidence="1">
    <location>
        <begin position="149"/>
        <end position="272"/>
    </location>
</feature>
<dbReference type="AlphaFoldDB" id="A0A1I8P9K5"/>
<dbReference type="InterPro" id="IPR016181">
    <property type="entry name" value="Acyl_CoA_acyltransferase"/>
</dbReference>
<proteinExistence type="predicted"/>
<dbReference type="InterPro" id="IPR013653">
    <property type="entry name" value="GCN5-like_dom"/>
</dbReference>
<accession>A0A1I8P9K5</accession>
<dbReference type="OrthoDB" id="7305308at2759"/>
<dbReference type="VEuPathDB" id="VectorBase:SCAU006023"/>
<dbReference type="InterPro" id="IPR053225">
    <property type="entry name" value="Acyl-CoA_N-acyltransferase"/>
</dbReference>
<name>A0A1I8P9K5_STOCA</name>
<dbReference type="VEuPathDB" id="VectorBase:SCAU015384"/>
<dbReference type="SUPFAM" id="SSF55729">
    <property type="entry name" value="Acyl-CoA N-acyltransferases (Nat)"/>
    <property type="match status" value="1"/>
</dbReference>